<dbReference type="Proteomes" id="UP000076925">
    <property type="component" value="Unassembled WGS sequence"/>
</dbReference>
<feature type="transmembrane region" description="Helical" evidence="2">
    <location>
        <begin position="12"/>
        <end position="31"/>
    </location>
</feature>
<keyword evidence="2" id="KW-1133">Transmembrane helix</keyword>
<evidence type="ECO:0000313" key="4">
    <source>
        <dbReference type="EMBL" id="KYC36534.1"/>
    </source>
</evidence>
<dbReference type="PANTHER" id="PTHR10900:SF77">
    <property type="entry name" value="FI19380P1"/>
    <property type="match status" value="1"/>
</dbReference>
<feature type="compositionally biased region" description="Low complexity" evidence="1">
    <location>
        <begin position="108"/>
        <end position="120"/>
    </location>
</feature>
<dbReference type="STRING" id="128403.WA1_43370"/>
<dbReference type="PROSITE" id="PS50213">
    <property type="entry name" value="FAS1"/>
    <property type="match status" value="1"/>
</dbReference>
<dbReference type="InterPro" id="IPR050904">
    <property type="entry name" value="Adhesion/Biosynth-related"/>
</dbReference>
<dbReference type="AlphaFoldDB" id="A0A139WVT0"/>
<dbReference type="Gene3D" id="2.30.180.10">
    <property type="entry name" value="FAS1 domain"/>
    <property type="match status" value="1"/>
</dbReference>
<dbReference type="SMART" id="SM00554">
    <property type="entry name" value="FAS1"/>
    <property type="match status" value="1"/>
</dbReference>
<dbReference type="Pfam" id="PF02469">
    <property type="entry name" value="Fasciclin"/>
    <property type="match status" value="1"/>
</dbReference>
<feature type="domain" description="FAS1" evidence="3">
    <location>
        <begin position="151"/>
        <end position="282"/>
    </location>
</feature>
<dbReference type="EMBL" id="ANNX02000047">
    <property type="protein sequence ID" value="KYC36534.1"/>
    <property type="molecule type" value="Genomic_DNA"/>
</dbReference>
<gene>
    <name evidence="4" type="ORF">WA1_43370</name>
</gene>
<evidence type="ECO:0000256" key="2">
    <source>
        <dbReference type="SAM" id="Phobius"/>
    </source>
</evidence>
<keyword evidence="2" id="KW-0472">Membrane</keyword>
<feature type="compositionally biased region" description="Low complexity" evidence="1">
    <location>
        <begin position="127"/>
        <end position="136"/>
    </location>
</feature>
<comment type="caution">
    <text evidence="4">The sequence shown here is derived from an EMBL/GenBank/DDBJ whole genome shotgun (WGS) entry which is preliminary data.</text>
</comment>
<dbReference type="InterPro" id="IPR000782">
    <property type="entry name" value="FAS1_domain"/>
</dbReference>
<proteinExistence type="predicted"/>
<protein>
    <submittedName>
        <fullName evidence="4">Beta-Ig-H3/fasciclin</fullName>
    </submittedName>
</protein>
<organism evidence="4 5">
    <name type="scientific">Scytonema hofmannii PCC 7110</name>
    <dbReference type="NCBI Taxonomy" id="128403"/>
    <lineage>
        <taxon>Bacteria</taxon>
        <taxon>Bacillati</taxon>
        <taxon>Cyanobacteriota</taxon>
        <taxon>Cyanophyceae</taxon>
        <taxon>Nostocales</taxon>
        <taxon>Scytonemataceae</taxon>
        <taxon>Scytonema</taxon>
    </lineage>
</organism>
<evidence type="ECO:0000256" key="1">
    <source>
        <dbReference type="SAM" id="MobiDB-lite"/>
    </source>
</evidence>
<sequence>MKVEYGNLLKQLASIVGVTGISFLLGLPVGANEVLNPNPSIFKEMPYNKSLRLRVDSQYTPGRPASEVTKSTKKTPAKNLVAQGGATNPKPSILQECPYNRAACPGGSTSPTELPSTTPDSTPPSSPTEIPTTPTTPTTPPDKPSTDSSEGKNIVAVAESNGSFTMLTKALKAAGLVETLQGKGPFTVFAPTDAAFAKLPQEAVQDLLKPENKEVLTKILRYHVVSGSVQSSDLKSGEVKSVEGGAINVKVEQGGVMVNDAKVVQADVKASNGVIHVIDNVILPPDL</sequence>
<dbReference type="InterPro" id="IPR036378">
    <property type="entry name" value="FAS1_dom_sf"/>
</dbReference>
<dbReference type="PANTHER" id="PTHR10900">
    <property type="entry name" value="PERIOSTIN-RELATED"/>
    <property type="match status" value="1"/>
</dbReference>
<evidence type="ECO:0000313" key="5">
    <source>
        <dbReference type="Proteomes" id="UP000076925"/>
    </source>
</evidence>
<evidence type="ECO:0000259" key="3">
    <source>
        <dbReference type="PROSITE" id="PS50213"/>
    </source>
</evidence>
<reference evidence="4 5" key="1">
    <citation type="journal article" date="2013" name="Genome Biol. Evol.">
        <title>Genomes of Stigonematalean cyanobacteria (subsection V) and the evolution of oxygenic photosynthesis from prokaryotes to plastids.</title>
        <authorList>
            <person name="Dagan T."/>
            <person name="Roettger M."/>
            <person name="Stucken K."/>
            <person name="Landan G."/>
            <person name="Koch R."/>
            <person name="Major P."/>
            <person name="Gould S.B."/>
            <person name="Goremykin V.V."/>
            <person name="Rippka R."/>
            <person name="Tandeau de Marsac N."/>
            <person name="Gugger M."/>
            <person name="Lockhart P.J."/>
            <person name="Allen J.F."/>
            <person name="Brune I."/>
            <person name="Maus I."/>
            <person name="Puhler A."/>
            <person name="Martin W.F."/>
        </authorList>
    </citation>
    <scope>NUCLEOTIDE SEQUENCE [LARGE SCALE GENOMIC DNA]</scope>
    <source>
        <strain evidence="4 5">PCC 7110</strain>
    </source>
</reference>
<dbReference type="SUPFAM" id="SSF82153">
    <property type="entry name" value="FAS1 domain"/>
    <property type="match status" value="1"/>
</dbReference>
<feature type="region of interest" description="Disordered" evidence="1">
    <location>
        <begin position="57"/>
        <end position="151"/>
    </location>
</feature>
<accession>A0A139WVT0</accession>
<name>A0A139WVT0_9CYAN</name>
<keyword evidence="5" id="KW-1185">Reference proteome</keyword>
<dbReference type="RefSeq" id="WP_017748281.1">
    <property type="nucleotide sequence ID" value="NZ_KQ976354.1"/>
</dbReference>
<keyword evidence="2" id="KW-0812">Transmembrane</keyword>
<dbReference type="FunFam" id="2.30.180.10:FF:000019">
    <property type="entry name" value="Cell surface lipoprotein"/>
    <property type="match status" value="1"/>
</dbReference>
<dbReference type="OrthoDB" id="9800666at2"/>